<dbReference type="SUPFAM" id="SSF52172">
    <property type="entry name" value="CheY-like"/>
    <property type="match status" value="2"/>
</dbReference>
<dbReference type="FunFam" id="1.10.287.130:FF:000003">
    <property type="entry name" value="Histidine kinase"/>
    <property type="match status" value="1"/>
</dbReference>
<dbReference type="InterPro" id="IPR004358">
    <property type="entry name" value="Sig_transdc_His_kin-like_C"/>
</dbReference>
<accession>A0A951UA37</accession>
<comment type="similarity">
    <text evidence="3">In the N-terminal section; belongs to the phytochrome family.</text>
</comment>
<keyword evidence="5" id="KW-1003">Cell membrane</keyword>
<evidence type="ECO:0000256" key="8">
    <source>
        <dbReference type="ARBA" id="ARBA00022692"/>
    </source>
</evidence>
<dbReference type="InterPro" id="IPR003594">
    <property type="entry name" value="HATPase_dom"/>
</dbReference>
<evidence type="ECO:0000256" key="2">
    <source>
        <dbReference type="ARBA" id="ARBA00004651"/>
    </source>
</evidence>
<evidence type="ECO:0000256" key="6">
    <source>
        <dbReference type="ARBA" id="ARBA00022553"/>
    </source>
</evidence>
<evidence type="ECO:0000256" key="9">
    <source>
        <dbReference type="ARBA" id="ARBA00022741"/>
    </source>
</evidence>
<dbReference type="GO" id="GO:0005886">
    <property type="term" value="C:plasma membrane"/>
    <property type="evidence" value="ECO:0007669"/>
    <property type="project" value="UniProtKB-SubCell"/>
</dbReference>
<dbReference type="SMART" id="SM00073">
    <property type="entry name" value="HPT"/>
    <property type="match status" value="1"/>
</dbReference>
<keyword evidence="10" id="KW-0418">Kinase</keyword>
<evidence type="ECO:0000256" key="1">
    <source>
        <dbReference type="ARBA" id="ARBA00000085"/>
    </source>
</evidence>
<dbReference type="SMART" id="SM00388">
    <property type="entry name" value="HisKA"/>
    <property type="match status" value="1"/>
</dbReference>
<dbReference type="PROSITE" id="PS50112">
    <property type="entry name" value="PAS"/>
    <property type="match status" value="1"/>
</dbReference>
<feature type="domain" description="Histidine kinase" evidence="18">
    <location>
        <begin position="428"/>
        <end position="649"/>
    </location>
</feature>
<dbReference type="InterPro" id="IPR001789">
    <property type="entry name" value="Sig_transdc_resp-reg_receiver"/>
</dbReference>
<evidence type="ECO:0000256" key="13">
    <source>
        <dbReference type="ARBA" id="ARBA00023012"/>
    </source>
</evidence>
<keyword evidence="11" id="KW-0067">ATP-binding</keyword>
<dbReference type="PROSITE" id="PS50110">
    <property type="entry name" value="RESPONSE_REGULATORY"/>
    <property type="match status" value="2"/>
</dbReference>
<dbReference type="CDD" id="cd17546">
    <property type="entry name" value="REC_hyHK_CKI1_RcsC-like"/>
    <property type="match status" value="1"/>
</dbReference>
<dbReference type="InterPro" id="IPR036641">
    <property type="entry name" value="HPT_dom_sf"/>
</dbReference>
<dbReference type="AlphaFoldDB" id="A0A951UA37"/>
<dbReference type="Proteomes" id="UP000753908">
    <property type="component" value="Unassembled WGS sequence"/>
</dbReference>
<evidence type="ECO:0000256" key="12">
    <source>
        <dbReference type="ARBA" id="ARBA00022989"/>
    </source>
</evidence>
<dbReference type="GO" id="GO:0000155">
    <property type="term" value="F:phosphorelay sensor kinase activity"/>
    <property type="evidence" value="ECO:0007669"/>
    <property type="project" value="InterPro"/>
</dbReference>
<evidence type="ECO:0000256" key="10">
    <source>
        <dbReference type="ARBA" id="ARBA00022777"/>
    </source>
</evidence>
<dbReference type="Pfam" id="PF01627">
    <property type="entry name" value="Hpt"/>
    <property type="match status" value="1"/>
</dbReference>
<evidence type="ECO:0000256" key="11">
    <source>
        <dbReference type="ARBA" id="ARBA00022840"/>
    </source>
</evidence>
<keyword evidence="14" id="KW-0472">Membrane</keyword>
<gene>
    <name evidence="22" type="ORF">KME25_14200</name>
</gene>
<name>A0A951UA37_9CYAN</name>
<evidence type="ECO:0000256" key="16">
    <source>
        <dbReference type="PROSITE-ProRule" id="PRU00110"/>
    </source>
</evidence>
<evidence type="ECO:0000256" key="3">
    <source>
        <dbReference type="ARBA" id="ARBA00006402"/>
    </source>
</evidence>
<dbReference type="InterPro" id="IPR000014">
    <property type="entry name" value="PAS"/>
</dbReference>
<keyword evidence="6 17" id="KW-0597">Phosphoprotein</keyword>
<reference evidence="22" key="2">
    <citation type="journal article" date="2022" name="Microbiol. Resour. Announc.">
        <title>Metagenome Sequencing to Explore Phylogenomics of Terrestrial Cyanobacteria.</title>
        <authorList>
            <person name="Ward R.D."/>
            <person name="Stajich J.E."/>
            <person name="Johansen J.R."/>
            <person name="Huntemann M."/>
            <person name="Clum A."/>
            <person name="Foster B."/>
            <person name="Foster B."/>
            <person name="Roux S."/>
            <person name="Palaniappan K."/>
            <person name="Varghese N."/>
            <person name="Mukherjee S."/>
            <person name="Reddy T.B.K."/>
            <person name="Daum C."/>
            <person name="Copeland A."/>
            <person name="Chen I.A."/>
            <person name="Ivanova N.N."/>
            <person name="Kyrpides N.C."/>
            <person name="Shapiro N."/>
            <person name="Eloe-Fadrosh E.A."/>
            <person name="Pietrasiak N."/>
        </authorList>
    </citation>
    <scope>NUCLEOTIDE SEQUENCE</scope>
    <source>
        <strain evidence="22">CPER-KK1</strain>
    </source>
</reference>
<keyword evidence="9" id="KW-0547">Nucleotide-binding</keyword>
<dbReference type="Gene3D" id="1.10.287.130">
    <property type="match status" value="1"/>
</dbReference>
<dbReference type="Gene3D" id="3.40.50.2300">
    <property type="match status" value="2"/>
</dbReference>
<feature type="domain" description="HPt" evidence="21">
    <location>
        <begin position="852"/>
        <end position="944"/>
    </location>
</feature>
<dbReference type="CDD" id="cd16922">
    <property type="entry name" value="HATPase_EvgS-ArcB-TorS-like"/>
    <property type="match status" value="1"/>
</dbReference>
<feature type="domain" description="Response regulatory" evidence="19">
    <location>
        <begin position="15"/>
        <end position="132"/>
    </location>
</feature>
<dbReference type="SUPFAM" id="SSF55874">
    <property type="entry name" value="ATPase domain of HSP90 chaperone/DNA topoisomerase II/histidine kinase"/>
    <property type="match status" value="1"/>
</dbReference>
<feature type="domain" description="PAS" evidence="20">
    <location>
        <begin position="151"/>
        <end position="193"/>
    </location>
</feature>
<comment type="catalytic activity">
    <reaction evidence="1">
        <text>ATP + protein L-histidine = ADP + protein N-phospho-L-histidine.</text>
        <dbReference type="EC" id="2.7.13.3"/>
    </reaction>
</comment>
<dbReference type="FunFam" id="3.30.565.10:FF:000010">
    <property type="entry name" value="Sensor histidine kinase RcsC"/>
    <property type="match status" value="1"/>
</dbReference>
<dbReference type="Pfam" id="PF00072">
    <property type="entry name" value="Response_reg"/>
    <property type="match status" value="2"/>
</dbReference>
<dbReference type="SUPFAM" id="SSF47226">
    <property type="entry name" value="Histidine-containing phosphotransfer domain, HPT domain"/>
    <property type="match status" value="1"/>
</dbReference>
<evidence type="ECO:0000259" key="18">
    <source>
        <dbReference type="PROSITE" id="PS50109"/>
    </source>
</evidence>
<dbReference type="CDD" id="cd00082">
    <property type="entry name" value="HisKA"/>
    <property type="match status" value="1"/>
</dbReference>
<evidence type="ECO:0000256" key="17">
    <source>
        <dbReference type="PROSITE-ProRule" id="PRU00169"/>
    </source>
</evidence>
<feature type="modified residue" description="Phosphohistidine" evidence="16">
    <location>
        <position position="891"/>
    </location>
</feature>
<evidence type="ECO:0000256" key="14">
    <source>
        <dbReference type="ARBA" id="ARBA00023136"/>
    </source>
</evidence>
<dbReference type="CDD" id="cd00088">
    <property type="entry name" value="HPT"/>
    <property type="match status" value="1"/>
</dbReference>
<dbReference type="SMART" id="SM00448">
    <property type="entry name" value="REC"/>
    <property type="match status" value="2"/>
</dbReference>
<dbReference type="EMBL" id="JAHHIF010000016">
    <property type="protein sequence ID" value="MBW4545580.1"/>
    <property type="molecule type" value="Genomic_DNA"/>
</dbReference>
<dbReference type="Gene3D" id="1.20.120.160">
    <property type="entry name" value="HPT domain"/>
    <property type="match status" value="1"/>
</dbReference>
<reference evidence="22" key="1">
    <citation type="submission" date="2021-05" db="EMBL/GenBank/DDBJ databases">
        <authorList>
            <person name="Pietrasiak N."/>
            <person name="Ward R."/>
            <person name="Stajich J.E."/>
            <person name="Kurbessoian T."/>
        </authorList>
    </citation>
    <scope>NUCLEOTIDE SEQUENCE</scope>
    <source>
        <strain evidence="22">CPER-KK1</strain>
    </source>
</reference>
<dbReference type="InterPro" id="IPR008207">
    <property type="entry name" value="Sig_transdc_His_kin_Hpt_dom"/>
</dbReference>
<dbReference type="Gene3D" id="3.30.450.20">
    <property type="entry name" value="PAS domain"/>
    <property type="match status" value="2"/>
</dbReference>
<dbReference type="NCBIfam" id="TIGR00229">
    <property type="entry name" value="sensory_box"/>
    <property type="match status" value="2"/>
</dbReference>
<dbReference type="InterPro" id="IPR003661">
    <property type="entry name" value="HisK_dim/P_dom"/>
</dbReference>
<comment type="subcellular location">
    <subcellularLocation>
        <location evidence="2">Cell membrane</location>
        <topology evidence="2">Multi-pass membrane protein</topology>
    </subcellularLocation>
</comment>
<dbReference type="InterPro" id="IPR035965">
    <property type="entry name" value="PAS-like_dom_sf"/>
</dbReference>
<dbReference type="PROSITE" id="PS50894">
    <property type="entry name" value="HPT"/>
    <property type="match status" value="1"/>
</dbReference>
<evidence type="ECO:0000313" key="22">
    <source>
        <dbReference type="EMBL" id="MBW4545580.1"/>
    </source>
</evidence>
<keyword evidence="13" id="KW-0902">Two-component regulatory system</keyword>
<dbReference type="Gene3D" id="3.30.565.10">
    <property type="entry name" value="Histidine kinase-like ATPase, C-terminal domain"/>
    <property type="match status" value="1"/>
</dbReference>
<proteinExistence type="inferred from homology"/>
<dbReference type="PRINTS" id="PR00344">
    <property type="entry name" value="BCTRLSENSOR"/>
</dbReference>
<feature type="modified residue" description="4-aspartylphosphate" evidence="17">
    <location>
        <position position="735"/>
    </location>
</feature>
<evidence type="ECO:0000256" key="5">
    <source>
        <dbReference type="ARBA" id="ARBA00022475"/>
    </source>
</evidence>
<dbReference type="InterPro" id="IPR011006">
    <property type="entry name" value="CheY-like_superfamily"/>
</dbReference>
<dbReference type="SMART" id="SM00091">
    <property type="entry name" value="PAS"/>
    <property type="match status" value="2"/>
</dbReference>
<dbReference type="GO" id="GO:0005524">
    <property type="term" value="F:ATP binding"/>
    <property type="evidence" value="ECO:0007669"/>
    <property type="project" value="UniProtKB-KW"/>
</dbReference>
<dbReference type="SMART" id="SM00387">
    <property type="entry name" value="HATPase_c"/>
    <property type="match status" value="1"/>
</dbReference>
<evidence type="ECO:0000313" key="23">
    <source>
        <dbReference type="Proteomes" id="UP000753908"/>
    </source>
</evidence>
<evidence type="ECO:0000259" key="20">
    <source>
        <dbReference type="PROSITE" id="PS50112"/>
    </source>
</evidence>
<feature type="modified residue" description="4-aspartylphosphate" evidence="17">
    <location>
        <position position="65"/>
    </location>
</feature>
<dbReference type="PANTHER" id="PTHR45339:SF1">
    <property type="entry name" value="HYBRID SIGNAL TRANSDUCTION HISTIDINE KINASE J"/>
    <property type="match status" value="1"/>
</dbReference>
<comment type="caution">
    <text evidence="22">The sequence shown here is derived from an EMBL/GenBank/DDBJ whole genome shotgun (WGS) entry which is preliminary data.</text>
</comment>
<dbReference type="EC" id="2.7.13.3" evidence="4"/>
<dbReference type="InterPro" id="IPR036890">
    <property type="entry name" value="HATPase_C_sf"/>
</dbReference>
<dbReference type="InterPro" id="IPR036097">
    <property type="entry name" value="HisK_dim/P_sf"/>
</dbReference>
<dbReference type="Pfam" id="PF13188">
    <property type="entry name" value="PAS_8"/>
    <property type="match status" value="1"/>
</dbReference>
<dbReference type="PROSITE" id="PS50109">
    <property type="entry name" value="HIS_KIN"/>
    <property type="match status" value="1"/>
</dbReference>
<evidence type="ECO:0000259" key="21">
    <source>
        <dbReference type="PROSITE" id="PS50894"/>
    </source>
</evidence>
<dbReference type="PANTHER" id="PTHR45339">
    <property type="entry name" value="HYBRID SIGNAL TRANSDUCTION HISTIDINE KINASE J"/>
    <property type="match status" value="1"/>
</dbReference>
<dbReference type="Pfam" id="PF02518">
    <property type="entry name" value="HATPase_c"/>
    <property type="match status" value="1"/>
</dbReference>
<dbReference type="CDD" id="cd00130">
    <property type="entry name" value="PAS"/>
    <property type="match status" value="1"/>
</dbReference>
<keyword evidence="7" id="KW-0808">Transferase</keyword>
<evidence type="ECO:0000259" key="19">
    <source>
        <dbReference type="PROSITE" id="PS50110"/>
    </source>
</evidence>
<dbReference type="SUPFAM" id="SSF55785">
    <property type="entry name" value="PYP-like sensor domain (PAS domain)"/>
    <property type="match status" value="2"/>
</dbReference>
<dbReference type="Pfam" id="PF00512">
    <property type="entry name" value="HisKA"/>
    <property type="match status" value="1"/>
</dbReference>
<dbReference type="InterPro" id="IPR005467">
    <property type="entry name" value="His_kinase_dom"/>
</dbReference>
<feature type="domain" description="Response regulatory" evidence="19">
    <location>
        <begin position="686"/>
        <end position="803"/>
    </location>
</feature>
<protein>
    <recommendedName>
        <fullName evidence="15">Circadian input-output histidine kinase CikA</fullName>
        <ecNumber evidence="4">2.7.13.3</ecNumber>
    </recommendedName>
</protein>
<evidence type="ECO:0000256" key="7">
    <source>
        <dbReference type="ARBA" id="ARBA00022679"/>
    </source>
</evidence>
<evidence type="ECO:0000256" key="4">
    <source>
        <dbReference type="ARBA" id="ARBA00012438"/>
    </source>
</evidence>
<evidence type="ECO:0000256" key="15">
    <source>
        <dbReference type="ARBA" id="ARBA00074306"/>
    </source>
</evidence>
<dbReference type="SUPFAM" id="SSF47384">
    <property type="entry name" value="Homodimeric domain of signal transducing histidine kinase"/>
    <property type="match status" value="1"/>
</dbReference>
<sequence length="944" mass="106146">MATLPHSFLKEHPITVLLIDDQPLIGEAVRRMLATEEDIIFHYCSDPIQAVQQATEIAPTVILQDLVMPEIDGLLLLRFFRANAATREIPMIVLSAKEEANLKAEAFAAGANDYLVKLPEQVELVARIRYHSKAYINQLQRDEASNVIQESEQRLRTVLENMPVMMAAFDTNGNIIVWNRECERVTGYTKEEITALPQARELFYGGVGEKGRRGYRLESRDPTGESSAAIVEVESQENNYRDREWEIPCKDGSLKTVVWSNISDHFPIPGWAGWGMGVDITERKQAELTVEREREQLRQVIKNAPIAIAMFDTHMCYLAYSHKWLTDLGVENQSVLGQCHYDIFPDLKEEWKVAHRQGLQGQFVSRSEDKWERKDGSVFYSRWAVQPWYTSDNQIGGIIIVDDRIDDLVKAREAALEAAQIKSQFLANMSHEIRTPMNGVLGMAGLLLQTDLSTQQLEYAQTIRTSAKHLLSIINDILDFSKLEAGEMHLEILEFDLYKCIEEVVDLLTPQADAKEIELIIEFDDQLPKKLQGDSGRLRQILLNLLSNAIKFTLTGNVKIKTTLQAETDKTSIIHFAIIDTGIGIPEEGMQKLFQSFSQVDASTSREYGGTGLGLAICQQLVSLMEGQIGAESVVDKGSTFWFQIEFDKQVAATPISEFQRAKILECKPQELAVVNHKSTGKENLKILVAEDNSINQAVILNQLQMLGYEADCVTNGVEALELLKKQDYDLVLMDCQMPVMDGYTTTQELRHQEGNKRHTVVIALTANAMLADRDKCLEVGMDDYLSKPLEQEDLAKVIQRWLPSPVEGGTSNEEQATHPSELLDASQDVIDRQDSSPPIDLARLERISRGKVAIQQRLLQIFLETTPKDLEALERAILEIDSPLVEHYAHRLKGSAANIGVPAMSAIAKELEGMARQQSLDGAKEMVASLWQVMERVQAFVKN</sequence>
<keyword evidence="12" id="KW-1133">Transmembrane helix</keyword>
<keyword evidence="8" id="KW-0812">Transmembrane</keyword>
<organism evidence="22 23">
    <name type="scientific">Symplocastrum torsivum CPER-KK1</name>
    <dbReference type="NCBI Taxonomy" id="450513"/>
    <lineage>
        <taxon>Bacteria</taxon>
        <taxon>Bacillati</taxon>
        <taxon>Cyanobacteriota</taxon>
        <taxon>Cyanophyceae</taxon>
        <taxon>Oscillatoriophycideae</taxon>
        <taxon>Oscillatoriales</taxon>
        <taxon>Microcoleaceae</taxon>
        <taxon>Symplocastrum</taxon>
    </lineage>
</organism>